<dbReference type="Proteomes" id="UP000199340">
    <property type="component" value="Unassembled WGS sequence"/>
</dbReference>
<dbReference type="RefSeq" id="WP_090026014.1">
    <property type="nucleotide sequence ID" value="NZ_FNEB01000001.1"/>
</dbReference>
<evidence type="ECO:0000256" key="1">
    <source>
        <dbReference type="SAM" id="Phobius"/>
    </source>
</evidence>
<keyword evidence="1" id="KW-1133">Transmembrane helix</keyword>
<reference evidence="3 4" key="1">
    <citation type="submission" date="2016-10" db="EMBL/GenBank/DDBJ databases">
        <authorList>
            <person name="de Groot N.N."/>
        </authorList>
    </citation>
    <scope>NUCLEOTIDE SEQUENCE [LARGE SCALE GENOMIC DNA]</scope>
    <source>
        <strain evidence="3 4">DSM 28010</strain>
    </source>
</reference>
<name>A0A1G8HAK7_9RHOB</name>
<keyword evidence="2" id="KW-0732">Signal</keyword>
<keyword evidence="1" id="KW-0812">Transmembrane</keyword>
<evidence type="ECO:0000313" key="4">
    <source>
        <dbReference type="Proteomes" id="UP000199340"/>
    </source>
</evidence>
<keyword evidence="4" id="KW-1185">Reference proteome</keyword>
<feature type="chain" id="PRO_5011712807" description="VPLPA-CTERM protein sorting domain-containing protein" evidence="2">
    <location>
        <begin position="25"/>
        <end position="240"/>
    </location>
</feature>
<organism evidence="3 4">
    <name type="scientific">Lutimaribacter saemankumensis</name>
    <dbReference type="NCBI Taxonomy" id="490829"/>
    <lineage>
        <taxon>Bacteria</taxon>
        <taxon>Pseudomonadati</taxon>
        <taxon>Pseudomonadota</taxon>
        <taxon>Alphaproteobacteria</taxon>
        <taxon>Rhodobacterales</taxon>
        <taxon>Roseobacteraceae</taxon>
        <taxon>Lutimaribacter</taxon>
    </lineage>
</organism>
<gene>
    <name evidence="3" type="ORF">SAMN05421850_101427</name>
</gene>
<evidence type="ECO:0000256" key="2">
    <source>
        <dbReference type="SAM" id="SignalP"/>
    </source>
</evidence>
<dbReference type="STRING" id="490829.SAMN05421850_101427"/>
<accession>A0A1G8HAK7</accession>
<feature type="transmembrane region" description="Helical" evidence="1">
    <location>
        <begin position="207"/>
        <end position="234"/>
    </location>
</feature>
<evidence type="ECO:0008006" key="5">
    <source>
        <dbReference type="Google" id="ProtNLM"/>
    </source>
</evidence>
<dbReference type="EMBL" id="FNEB01000001">
    <property type="protein sequence ID" value="SDI03672.1"/>
    <property type="molecule type" value="Genomic_DNA"/>
</dbReference>
<dbReference type="AlphaFoldDB" id="A0A1G8HAK7"/>
<dbReference type="OrthoDB" id="7056989at2"/>
<feature type="signal peptide" evidence="2">
    <location>
        <begin position="1"/>
        <end position="24"/>
    </location>
</feature>
<sequence length="240" mass="25564">MITLKGIFPSAIALSLCLASPSQAATLNPGGLIFPTGTTSAADPDPAGSIVQDDLESFGAIVPSGLFYYALGNVQDRVVRSATTGDLVFNLRLRDMTSTYKADSIRITGIELGNFAAYGLFDTDVDFRLDGDGDKGLLSASRSGDGDRLSFVFDPIFISGLFQVPSEESLFVSIKTDATHWVNEGRLTIFGVDNETGERFQTSIGGIAIPTIAAIPLPAPAGLLFFGMVSLVFLRRRGRR</sequence>
<keyword evidence="1" id="KW-0472">Membrane</keyword>
<proteinExistence type="predicted"/>
<protein>
    <recommendedName>
        <fullName evidence="5">VPLPA-CTERM protein sorting domain-containing protein</fullName>
    </recommendedName>
</protein>
<evidence type="ECO:0000313" key="3">
    <source>
        <dbReference type="EMBL" id="SDI03672.1"/>
    </source>
</evidence>